<reference evidence="2 3" key="1">
    <citation type="submission" date="2020-06" db="EMBL/GenBank/DDBJ databases">
        <title>The genome sequence of Candidatus Regiella insecticola strain Tut.</title>
        <authorList>
            <person name="Nikoh N."/>
            <person name="Tsuchida T."/>
            <person name="Koga R."/>
            <person name="Oshima K."/>
            <person name="Hattori M."/>
            <person name="Fukatsu T."/>
        </authorList>
    </citation>
    <scope>NUCLEOTIDE SEQUENCE [LARGE SCALE GENOMIC DNA]</scope>
    <source>
        <strain evidence="2 3">Tut</strain>
    </source>
</reference>
<comment type="caution">
    <text evidence="2">The sequence shown here is derived from an EMBL/GenBank/DDBJ whole genome shotgun (WGS) entry which is preliminary data.</text>
</comment>
<accession>A0A6L2ZRY9</accession>
<dbReference type="AlphaFoldDB" id="A0A6L2ZRY9"/>
<gene>
    <name evidence="2" type="ORF">RINTU1_32180</name>
</gene>
<dbReference type="NCBIfam" id="NF041450">
    <property type="entry name" value="MobP1"/>
    <property type="match status" value="1"/>
</dbReference>
<proteinExistence type="predicted"/>
<dbReference type="Proteomes" id="UP000504714">
    <property type="component" value="Unassembled WGS sequence"/>
</dbReference>
<feature type="domain" description="MobA/VirD2-like nuclease" evidence="1">
    <location>
        <begin position="112"/>
        <end position="194"/>
    </location>
</feature>
<protein>
    <submittedName>
        <fullName evidence="2">Putative relaxase/mobilization protein</fullName>
    </submittedName>
</protein>
<evidence type="ECO:0000313" key="3">
    <source>
        <dbReference type="Proteomes" id="UP000504714"/>
    </source>
</evidence>
<organism evidence="2 3">
    <name type="scientific">Candidatus Regiella insecticola</name>
    <dbReference type="NCBI Taxonomy" id="138073"/>
    <lineage>
        <taxon>Bacteria</taxon>
        <taxon>Pseudomonadati</taxon>
        <taxon>Pseudomonadota</taxon>
        <taxon>Gammaproteobacteria</taxon>
        <taxon>Enterobacterales</taxon>
        <taxon>Enterobacteriaceae</taxon>
        <taxon>aphid secondary symbionts</taxon>
        <taxon>Candidatus Regiella</taxon>
    </lineage>
</organism>
<dbReference type="InterPro" id="IPR005094">
    <property type="entry name" value="Endonuclease_MobA/VirD2"/>
</dbReference>
<dbReference type="EMBL" id="BLXO01000008">
    <property type="protein sequence ID" value="GFN47240.1"/>
    <property type="molecule type" value="Genomic_DNA"/>
</dbReference>
<dbReference type="InterPro" id="IPR048178">
    <property type="entry name" value="MobP1_relaxase-like"/>
</dbReference>
<name>A0A6L2ZRY9_9ENTR</name>
<dbReference type="Pfam" id="PF03432">
    <property type="entry name" value="Relaxase"/>
    <property type="match status" value="1"/>
</dbReference>
<evidence type="ECO:0000259" key="1">
    <source>
        <dbReference type="Pfam" id="PF03432"/>
    </source>
</evidence>
<sequence>MEIKKDKEWRIRKDRSARASRSTLAYKFKQSKGTFSIQSKSSKAIRNYASKEVMVKITAGAKTARGIKNTIDYISRGSELTLQDDLGKDYQSKKDNAELYDYMTTKSDKLRLDGDELKLTHNMMFSSPKIASVSRDVMLDTVRKTLKEKYPDNRFVLAYHQDTKNPHVHAVLRIPDNQGERINIRKNDLRELRTHFAAKLQALGYDVKATHKQDFSLKNSIKSEPDNLRNRYEVVDFGKTNYQFDIKNKEVPFIKYRTLKSQKEVTIWGKELSKEMIRERIMKGSLIKIKKGGVTKVKVPIFSEEGSILGYKEAKKNQWKLENLEITGIDRNVVREKEEILFDTNRQSTQLNKKREFTKNKAVILKNGINQDEEKRRFSLGFSFGKR</sequence>
<dbReference type="RefSeq" id="WP_176488730.1">
    <property type="nucleotide sequence ID" value="NZ_BLXO01000008.1"/>
</dbReference>
<dbReference type="Gene3D" id="3.30.930.30">
    <property type="match status" value="1"/>
</dbReference>
<evidence type="ECO:0000313" key="2">
    <source>
        <dbReference type="EMBL" id="GFN47240.1"/>
    </source>
</evidence>